<dbReference type="CDD" id="cd00158">
    <property type="entry name" value="RHOD"/>
    <property type="match status" value="1"/>
</dbReference>
<accession>A0A5Q0THX1</accession>
<dbReference type="PROSITE" id="PS50206">
    <property type="entry name" value="RHODANESE_3"/>
    <property type="match status" value="1"/>
</dbReference>
<dbReference type="EMBL" id="CP045699">
    <property type="protein sequence ID" value="QGA64909.1"/>
    <property type="molecule type" value="Genomic_DNA"/>
</dbReference>
<dbReference type="SMART" id="SM00450">
    <property type="entry name" value="RHOD"/>
    <property type="match status" value="1"/>
</dbReference>
<evidence type="ECO:0000313" key="4">
    <source>
        <dbReference type="Proteomes" id="UP000348942"/>
    </source>
</evidence>
<dbReference type="AlphaFoldDB" id="A0A5Q0THX1"/>
<dbReference type="Gene3D" id="3.40.250.10">
    <property type="entry name" value="Rhodanese-like domain"/>
    <property type="match status" value="1"/>
</dbReference>
<evidence type="ECO:0000256" key="1">
    <source>
        <dbReference type="SAM" id="SignalP"/>
    </source>
</evidence>
<name>A0A5Q0THX1_9VIBR</name>
<evidence type="ECO:0000313" key="3">
    <source>
        <dbReference type="EMBL" id="QGA64909.1"/>
    </source>
</evidence>
<feature type="domain" description="Rhodanese" evidence="2">
    <location>
        <begin position="22"/>
        <end position="111"/>
    </location>
</feature>
<keyword evidence="4" id="KW-1185">Reference proteome</keyword>
<dbReference type="RefSeq" id="WP_153447059.1">
    <property type="nucleotide sequence ID" value="NZ_CP045699.1"/>
</dbReference>
<dbReference type="InterPro" id="IPR050229">
    <property type="entry name" value="GlpE_sulfurtransferase"/>
</dbReference>
<gene>
    <name evidence="3" type="ORF">GFB47_05480</name>
</gene>
<dbReference type="SUPFAM" id="SSF52821">
    <property type="entry name" value="Rhodanese/Cell cycle control phosphatase"/>
    <property type="match status" value="1"/>
</dbReference>
<organism evidence="3 4">
    <name type="scientific">Vibrio algicola</name>
    <dbReference type="NCBI Taxonomy" id="2662262"/>
    <lineage>
        <taxon>Bacteria</taxon>
        <taxon>Pseudomonadati</taxon>
        <taxon>Pseudomonadota</taxon>
        <taxon>Gammaproteobacteria</taxon>
        <taxon>Vibrionales</taxon>
        <taxon>Vibrionaceae</taxon>
        <taxon>Vibrio</taxon>
    </lineage>
</organism>
<feature type="chain" id="PRO_5024284616" evidence="1">
    <location>
        <begin position="25"/>
        <end position="114"/>
    </location>
</feature>
<dbReference type="PANTHER" id="PTHR43031">
    <property type="entry name" value="FAD-DEPENDENT OXIDOREDUCTASE"/>
    <property type="match status" value="1"/>
</dbReference>
<dbReference type="PANTHER" id="PTHR43031:SF18">
    <property type="entry name" value="RHODANESE-RELATED SULFURTRANSFERASES"/>
    <property type="match status" value="1"/>
</dbReference>
<dbReference type="Proteomes" id="UP000348942">
    <property type="component" value="Chromosome 1"/>
</dbReference>
<sequence length="114" mass="12710">MNIKNMLKGSLVSLVLLFPLLAQAESVWIDVRSPAEYKVDHIQGDVFIPHTQILDKVSKLYPDPETEIHLYCRSGNRAGIAKSVLNKAGYNKVFNEGSIEDARKARGLETSKPD</sequence>
<evidence type="ECO:0000259" key="2">
    <source>
        <dbReference type="PROSITE" id="PS50206"/>
    </source>
</evidence>
<dbReference type="InterPro" id="IPR001763">
    <property type="entry name" value="Rhodanese-like_dom"/>
</dbReference>
<proteinExistence type="predicted"/>
<dbReference type="InterPro" id="IPR036873">
    <property type="entry name" value="Rhodanese-like_dom_sf"/>
</dbReference>
<keyword evidence="1" id="KW-0732">Signal</keyword>
<reference evidence="3 4" key="1">
    <citation type="submission" date="2019-10" db="EMBL/GenBank/DDBJ databases">
        <title>Vibrio sp. nov., isolated from Coralline algae surface.</title>
        <authorList>
            <person name="Geng Y."/>
            <person name="Zhang X."/>
        </authorList>
    </citation>
    <scope>NUCLEOTIDE SEQUENCE [LARGE SCALE GENOMIC DNA]</scope>
    <source>
        <strain evidence="3 4">SM1977</strain>
    </source>
</reference>
<protein>
    <submittedName>
        <fullName evidence="3">Rhodanese-like domain-containing protein</fullName>
    </submittedName>
</protein>
<feature type="signal peptide" evidence="1">
    <location>
        <begin position="1"/>
        <end position="24"/>
    </location>
</feature>
<dbReference type="Pfam" id="PF00581">
    <property type="entry name" value="Rhodanese"/>
    <property type="match status" value="1"/>
</dbReference>